<evidence type="ECO:0000256" key="1">
    <source>
        <dbReference type="ARBA" id="ARBA00004141"/>
    </source>
</evidence>
<evidence type="ECO:0000256" key="5">
    <source>
        <dbReference type="ARBA" id="ARBA00023136"/>
    </source>
</evidence>
<dbReference type="AlphaFoldDB" id="A0A2V1B100"/>
<protein>
    <recommendedName>
        <fullName evidence="7">Phosphatidic acid phosphatase type 2/haloperoxidase domain-containing protein</fullName>
    </recommendedName>
</protein>
<evidence type="ECO:0000256" key="4">
    <source>
        <dbReference type="ARBA" id="ARBA00022989"/>
    </source>
</evidence>
<gene>
    <name evidence="8" type="ORF">CXQ85_003107</name>
</gene>
<dbReference type="STRING" id="45357.A0A2V1B100"/>
<feature type="domain" description="Phosphatidic acid phosphatase type 2/haloperoxidase" evidence="7">
    <location>
        <begin position="98"/>
        <end position="240"/>
    </location>
</feature>
<evidence type="ECO:0000256" key="2">
    <source>
        <dbReference type="ARBA" id="ARBA00008816"/>
    </source>
</evidence>
<feature type="transmembrane region" description="Helical" evidence="6">
    <location>
        <begin position="218"/>
        <end position="241"/>
    </location>
</feature>
<comment type="similarity">
    <text evidence="2">Belongs to the PA-phosphatase related phosphoesterase family.</text>
</comment>
<keyword evidence="4 6" id="KW-1133">Transmembrane helix</keyword>
<dbReference type="SUPFAM" id="SSF48317">
    <property type="entry name" value="Acid phosphatase/Vanadium-dependent haloperoxidase"/>
    <property type="match status" value="1"/>
</dbReference>
<comment type="subcellular location">
    <subcellularLocation>
        <location evidence="1">Membrane</location>
        <topology evidence="1">Multi-pass membrane protein</topology>
    </subcellularLocation>
</comment>
<dbReference type="Proteomes" id="UP000244309">
    <property type="component" value="Unassembled WGS sequence"/>
</dbReference>
<sequence>MSEQDQPNTSFLPMPRVHPDWITVGVLLAVFFLWLEPAQPFYRQFLLSDSRLQHPFAEHERVTDNELYFLSAIVPTLIIAFFSLKTSSDTKGAKYHLLGLWVSLAVNGCITDLLKNWIGNPRPDFLDRCTPSKGTPIDSYVLINVCTAPRGPSSIIDGMKSTPSGHSSIGFSGLFYLSLWAWQWARAQKKEIKYASFLLVAAPTMLATYIALSRVQDYRHHFFDVFFGSALGIAAASLSWLKYQ</sequence>
<dbReference type="Pfam" id="PF01569">
    <property type="entry name" value="PAP2"/>
    <property type="match status" value="1"/>
</dbReference>
<dbReference type="VEuPathDB" id="FungiDB:CXQ85_003107"/>
<dbReference type="InterPro" id="IPR043216">
    <property type="entry name" value="PAP-like"/>
</dbReference>
<evidence type="ECO:0000313" key="8">
    <source>
        <dbReference type="EMBL" id="PVH23373.1"/>
    </source>
</evidence>
<dbReference type="GeneID" id="37008438"/>
<dbReference type="CDD" id="cd03390">
    <property type="entry name" value="PAP2_containing_1_like"/>
    <property type="match status" value="1"/>
</dbReference>
<feature type="transmembrane region" description="Helical" evidence="6">
    <location>
        <begin position="164"/>
        <end position="182"/>
    </location>
</feature>
<evidence type="ECO:0000259" key="7">
    <source>
        <dbReference type="SMART" id="SM00014"/>
    </source>
</evidence>
<dbReference type="InterPro" id="IPR036938">
    <property type="entry name" value="PAP2/HPO_sf"/>
</dbReference>
<dbReference type="RefSeq" id="XP_025344313.1">
    <property type="nucleotide sequence ID" value="XM_025486763.1"/>
</dbReference>
<accession>A0A2V1B100</accession>
<dbReference type="GO" id="GO:0008195">
    <property type="term" value="F:phosphatidate phosphatase activity"/>
    <property type="evidence" value="ECO:0007669"/>
    <property type="project" value="TreeGrafter"/>
</dbReference>
<organism evidence="8 9">
    <name type="scientific">Candidozyma haemuli</name>
    <dbReference type="NCBI Taxonomy" id="45357"/>
    <lineage>
        <taxon>Eukaryota</taxon>
        <taxon>Fungi</taxon>
        <taxon>Dikarya</taxon>
        <taxon>Ascomycota</taxon>
        <taxon>Saccharomycotina</taxon>
        <taxon>Pichiomycetes</taxon>
        <taxon>Metschnikowiaceae</taxon>
        <taxon>Candidozyma</taxon>
    </lineage>
</organism>
<dbReference type="EMBL" id="PKFO01000010">
    <property type="protein sequence ID" value="PVH23373.1"/>
    <property type="molecule type" value="Genomic_DNA"/>
</dbReference>
<dbReference type="GO" id="GO:0016020">
    <property type="term" value="C:membrane"/>
    <property type="evidence" value="ECO:0007669"/>
    <property type="project" value="UniProtKB-SubCell"/>
</dbReference>
<reference evidence="8 9" key="1">
    <citation type="submission" date="2017-12" db="EMBL/GenBank/DDBJ databases">
        <title>Genome Sequence of a Multidrug-Resistant Candida haemulonii Isolate from a Patient with Chronic Leg Ulcers in Israel.</title>
        <authorList>
            <person name="Chow N.A."/>
            <person name="Gade L."/>
            <person name="Batra D."/>
            <person name="Rowe L.A."/>
            <person name="Ben-Ami R."/>
            <person name="Loparev V.N."/>
            <person name="Litvintseva A.P."/>
        </authorList>
    </citation>
    <scope>NUCLEOTIDE SEQUENCE [LARGE SCALE GENOMIC DNA]</scope>
    <source>
        <strain evidence="8 9">B11899</strain>
    </source>
</reference>
<evidence type="ECO:0000256" key="6">
    <source>
        <dbReference type="SAM" id="Phobius"/>
    </source>
</evidence>
<keyword evidence="5 6" id="KW-0472">Membrane</keyword>
<dbReference type="GO" id="GO:0046839">
    <property type="term" value="P:phospholipid dephosphorylation"/>
    <property type="evidence" value="ECO:0007669"/>
    <property type="project" value="TreeGrafter"/>
</dbReference>
<dbReference type="PANTHER" id="PTHR10165">
    <property type="entry name" value="LIPID PHOSPHATE PHOSPHATASE"/>
    <property type="match status" value="1"/>
</dbReference>
<dbReference type="GO" id="GO:0006644">
    <property type="term" value="P:phospholipid metabolic process"/>
    <property type="evidence" value="ECO:0007669"/>
    <property type="project" value="InterPro"/>
</dbReference>
<keyword evidence="3 6" id="KW-0812">Transmembrane</keyword>
<proteinExistence type="inferred from homology"/>
<name>A0A2V1B100_9ASCO</name>
<feature type="transmembrane region" description="Helical" evidence="6">
    <location>
        <begin position="194"/>
        <end position="212"/>
    </location>
</feature>
<dbReference type="SMART" id="SM00014">
    <property type="entry name" value="acidPPc"/>
    <property type="match status" value="1"/>
</dbReference>
<evidence type="ECO:0000256" key="3">
    <source>
        <dbReference type="ARBA" id="ARBA00022692"/>
    </source>
</evidence>
<evidence type="ECO:0000313" key="9">
    <source>
        <dbReference type="Proteomes" id="UP000244309"/>
    </source>
</evidence>
<feature type="transmembrane region" description="Helical" evidence="6">
    <location>
        <begin position="96"/>
        <end position="118"/>
    </location>
</feature>
<dbReference type="InterPro" id="IPR000326">
    <property type="entry name" value="PAP2/HPO"/>
</dbReference>
<dbReference type="Gene3D" id="1.20.144.10">
    <property type="entry name" value="Phosphatidic acid phosphatase type 2/haloperoxidase"/>
    <property type="match status" value="1"/>
</dbReference>
<keyword evidence="9" id="KW-1185">Reference proteome</keyword>
<feature type="transmembrane region" description="Helical" evidence="6">
    <location>
        <begin position="67"/>
        <end position="84"/>
    </location>
</feature>
<comment type="caution">
    <text evidence="8">The sequence shown here is derived from an EMBL/GenBank/DDBJ whole genome shotgun (WGS) entry which is preliminary data.</text>
</comment>
<dbReference type="OrthoDB" id="10030083at2759"/>
<dbReference type="PANTHER" id="PTHR10165:SF35">
    <property type="entry name" value="RE23632P"/>
    <property type="match status" value="1"/>
</dbReference>
<feature type="transmembrane region" description="Helical" evidence="6">
    <location>
        <begin position="21"/>
        <end position="42"/>
    </location>
</feature>